<evidence type="ECO:0000313" key="1">
    <source>
        <dbReference type="EMBL" id="KAK9095369.1"/>
    </source>
</evidence>
<dbReference type="AlphaFoldDB" id="A0AAP0HQU5"/>
<dbReference type="EMBL" id="JBBNAG010000011">
    <property type="protein sequence ID" value="KAK9095369.1"/>
    <property type="molecule type" value="Genomic_DNA"/>
</dbReference>
<protein>
    <submittedName>
        <fullName evidence="1">Uncharacterized protein</fullName>
    </submittedName>
</protein>
<organism evidence="1 2">
    <name type="scientific">Stephania cephalantha</name>
    <dbReference type="NCBI Taxonomy" id="152367"/>
    <lineage>
        <taxon>Eukaryota</taxon>
        <taxon>Viridiplantae</taxon>
        <taxon>Streptophyta</taxon>
        <taxon>Embryophyta</taxon>
        <taxon>Tracheophyta</taxon>
        <taxon>Spermatophyta</taxon>
        <taxon>Magnoliopsida</taxon>
        <taxon>Ranunculales</taxon>
        <taxon>Menispermaceae</taxon>
        <taxon>Menispermoideae</taxon>
        <taxon>Cissampelideae</taxon>
        <taxon>Stephania</taxon>
    </lineage>
</organism>
<keyword evidence="2" id="KW-1185">Reference proteome</keyword>
<comment type="caution">
    <text evidence="1">The sequence shown here is derived from an EMBL/GenBank/DDBJ whole genome shotgun (WGS) entry which is preliminary data.</text>
</comment>
<accession>A0AAP0HQU5</accession>
<sequence length="194" mass="20463">MFGEVVDRRWGLRQTPRQVDGRKHAGGPPSFLSSFSHLFFSSSQGGGVVVGGEGGERRSWRGSGEVIFGGEGGGPAFEDGNGVVEEDVGGSSGGGVGADGDVVPEGRLIGGDEEVVGLAMSHDDYVDGVGFRSGRRPRFGGFEGASVCKGDGVGDDDEAVVELCRGFDKFGEFVVSFRFRVRWAFHHCIRSQSL</sequence>
<proteinExistence type="predicted"/>
<dbReference type="Proteomes" id="UP001419268">
    <property type="component" value="Unassembled WGS sequence"/>
</dbReference>
<gene>
    <name evidence="1" type="ORF">Scep_026838</name>
</gene>
<name>A0AAP0HQU5_9MAGN</name>
<evidence type="ECO:0000313" key="2">
    <source>
        <dbReference type="Proteomes" id="UP001419268"/>
    </source>
</evidence>
<reference evidence="1 2" key="1">
    <citation type="submission" date="2024-01" db="EMBL/GenBank/DDBJ databases">
        <title>Genome assemblies of Stephania.</title>
        <authorList>
            <person name="Yang L."/>
        </authorList>
    </citation>
    <scope>NUCLEOTIDE SEQUENCE [LARGE SCALE GENOMIC DNA]</scope>
    <source>
        <strain evidence="1">JXDWG</strain>
        <tissue evidence="1">Leaf</tissue>
    </source>
</reference>